<evidence type="ECO:0000313" key="3">
    <source>
        <dbReference type="EMBL" id="GAB90917.1"/>
    </source>
</evidence>
<reference evidence="3 4" key="1">
    <citation type="submission" date="2012-08" db="EMBL/GenBank/DDBJ databases">
        <title>Whole genome shotgun sequence of Gordonia rhizosphera NBRC 16068.</title>
        <authorList>
            <person name="Takarada H."/>
            <person name="Isaki S."/>
            <person name="Hosoyama A."/>
            <person name="Tsuchikane K."/>
            <person name="Katsumata H."/>
            <person name="Baba S."/>
            <person name="Ohji S."/>
            <person name="Yamazaki S."/>
            <person name="Fujita N."/>
        </authorList>
    </citation>
    <scope>NUCLEOTIDE SEQUENCE [LARGE SCALE GENOMIC DNA]</scope>
    <source>
        <strain evidence="3 4">NBRC 16068</strain>
    </source>
</reference>
<protein>
    <recommendedName>
        <fullName evidence="2">DUF222 domain-containing protein</fullName>
    </recommendedName>
</protein>
<dbReference type="EMBL" id="BAHC01000119">
    <property type="protein sequence ID" value="GAB90917.1"/>
    <property type="molecule type" value="Genomic_DNA"/>
</dbReference>
<gene>
    <name evidence="3" type="ORF">GORHZ_119_00450</name>
</gene>
<sequence>MSSVLASPSPWPGLPLGFLGDVDPAYPDETEMNALLCGMAEIGRGKSYLAWSEYRSVTVMFDRLVAAREDTDGFVVDGFADCAARISKVQGITQRRAEVLLSEAVALRDRLPAVFDCLRDGVIAPWQAQLVIARTDLLDGCASALDVDAEIAALLRGRTGSWSRKRLRDMCDRIVYRHDPDAVRERRKHALDDRGVWTDPREDGTATITGLMSAENVQIAAAAVSALADTACEHDGRTQPQRASDAMFALLSGTAFECQCGRVDCTAQIPEPGTIPPVDAKIVLHVVCDEGTLAGTKANAGYMDGHGVISAEHVRDIAARPDTTIKPLVPNGTEPDDDDGTFTLPAHLPSDPYRPSSALDTFVRVRDGICADPGCEVSAWRGDMEHVAEFDHADPARGGQTDAENMNVKCRLDHLRKTFGEWLDDQWRDDDGRLRTEFITPEGLVIPGEAETNEDLFPGLRRIRFSAPAQGPPRRPHLNGRDHDEDGEHRGEDRPTRARPRVENKHARRRAERYRNRRRRNTDGDAPF</sequence>
<evidence type="ECO:0000313" key="4">
    <source>
        <dbReference type="Proteomes" id="UP000008363"/>
    </source>
</evidence>
<keyword evidence="4" id="KW-1185">Reference proteome</keyword>
<feature type="compositionally biased region" description="Basic and acidic residues" evidence="1">
    <location>
        <begin position="479"/>
        <end position="505"/>
    </location>
</feature>
<accession>K6WFH0</accession>
<proteinExistence type="predicted"/>
<organism evidence="3 4">
    <name type="scientific">Gordonia rhizosphera NBRC 16068</name>
    <dbReference type="NCBI Taxonomy" id="1108045"/>
    <lineage>
        <taxon>Bacteria</taxon>
        <taxon>Bacillati</taxon>
        <taxon>Actinomycetota</taxon>
        <taxon>Actinomycetes</taxon>
        <taxon>Mycobacteriales</taxon>
        <taxon>Gordoniaceae</taxon>
        <taxon>Gordonia</taxon>
    </lineage>
</organism>
<evidence type="ECO:0000256" key="1">
    <source>
        <dbReference type="SAM" id="MobiDB-lite"/>
    </source>
</evidence>
<dbReference type="Pfam" id="PF02720">
    <property type="entry name" value="DUF222"/>
    <property type="match status" value="1"/>
</dbReference>
<feature type="compositionally biased region" description="Basic residues" evidence="1">
    <location>
        <begin position="506"/>
        <end position="520"/>
    </location>
</feature>
<dbReference type="AlphaFoldDB" id="K6WFH0"/>
<dbReference type="eggNOG" id="COG1403">
    <property type="taxonomic scope" value="Bacteria"/>
</dbReference>
<feature type="domain" description="DUF222" evidence="2">
    <location>
        <begin position="62"/>
        <end position="367"/>
    </location>
</feature>
<dbReference type="InterPro" id="IPR003870">
    <property type="entry name" value="DUF222"/>
</dbReference>
<dbReference type="Proteomes" id="UP000008363">
    <property type="component" value="Unassembled WGS sequence"/>
</dbReference>
<name>K6WFH0_9ACTN</name>
<comment type="caution">
    <text evidence="3">The sequence shown here is derived from an EMBL/GenBank/DDBJ whole genome shotgun (WGS) entry which is preliminary data.</text>
</comment>
<dbReference type="RefSeq" id="WP_006334097.1">
    <property type="nucleotide sequence ID" value="NZ_BAHC01000119.1"/>
</dbReference>
<feature type="region of interest" description="Disordered" evidence="1">
    <location>
        <begin position="324"/>
        <end position="352"/>
    </location>
</feature>
<dbReference type="STRING" id="1108045.GORHZ_119_00450"/>
<evidence type="ECO:0000259" key="2">
    <source>
        <dbReference type="Pfam" id="PF02720"/>
    </source>
</evidence>
<feature type="region of interest" description="Disordered" evidence="1">
    <location>
        <begin position="466"/>
        <end position="528"/>
    </location>
</feature>